<sequence>MFKEIRIFLTAGIMILWAGNTSAQRIGLLPPKVKWHEIHNDSLRIIFPTGEERMATRIASVMLKLAASDPINTKGRYKPISVILQTQTNISNGYVGLAPYVSEFYLQPFENPFSLGSLPWHDLLAIHEYRHVLQLNAANTGISHTVKKFFGELAFSGMYALSVPNWFREGDAVMAESKWTQQGRGRLSSFTLPFREKLKEGTTWEYYKLRNGSYKYYTPDHYALGYLLIQYGNHVFGEQTWDTILQEAASFKNIIHPFSEPLLRHYGKRTKYFYEDAMKWYAQNWKESQTDDIDYPPIALRNEDLQNDYFDMAYPEVDDDGAIYTAIKTFDRTTAIYKIDSLGKKRKIQSLGLQQDPYFDHQNHRLVWTELRFDPRWIRRDKNVLVVFDERSGHKFTIQPKKGFFTPSLSPNGRRIATLHVDDEDHYNIQIFDANTGGLLGTLPNGDNLYLEYPIWDKDEISILAIARDRSGRMAIISQDIATGNITPITHFSFTILGKPFLHDQWIFLTTNLDTLDQVYAVDRTEGIFYRLTSGNFAHYDPAWDPTTGTIVCSEYHLNGRKLVRVNGRPGRDWKLTGLDNGVKSMEGAATDLLADVEKSGSYTVSNFSMWKDVVNFHSLTLVADDPSWQAEVRSNNVLNNLSIAAGYEYNRNSKAGGPYADVRLGMFYPVISVGVDQSARRVTNTVGQRFRISNDHIHAGLSLPLTYSAGPYQRIVNLSSTYHKGFSRIRPEIASNPDLLYNYISHRIILINSRNMAYRQAMPSWGQRFDLSYSKVSGEPVKYLYVSTDFILPGVQPSHYFNVIGEYLSQKISANTILLSTPFAGARGYDQLNGTKEYRLGLTYGFPVWYPDFGLGSILYSRRVRLQPFYDVAYSDDKNARATWMRSLGAELIVDFQIPPFSIGLRYSKLLSGGNRQSNVFEFFIPVQRF</sequence>
<evidence type="ECO:0008006" key="3">
    <source>
        <dbReference type="Google" id="ProtNLM"/>
    </source>
</evidence>
<dbReference type="AlphaFoldDB" id="A0A9D7SVI6"/>
<organism evidence="1 2">
    <name type="scientific">Candidatus Opimibacter skivensis</name>
    <dbReference type="NCBI Taxonomy" id="2982028"/>
    <lineage>
        <taxon>Bacteria</taxon>
        <taxon>Pseudomonadati</taxon>
        <taxon>Bacteroidota</taxon>
        <taxon>Saprospiria</taxon>
        <taxon>Saprospirales</taxon>
        <taxon>Saprospiraceae</taxon>
        <taxon>Candidatus Opimibacter</taxon>
    </lineage>
</organism>
<dbReference type="Gene3D" id="2.120.10.30">
    <property type="entry name" value="TolB, C-terminal domain"/>
    <property type="match status" value="1"/>
</dbReference>
<evidence type="ECO:0000313" key="2">
    <source>
        <dbReference type="Proteomes" id="UP000808337"/>
    </source>
</evidence>
<name>A0A9D7SVI6_9BACT</name>
<dbReference type="SUPFAM" id="SSF82171">
    <property type="entry name" value="DPP6 N-terminal domain-like"/>
    <property type="match status" value="1"/>
</dbReference>
<protein>
    <recommendedName>
        <fullName evidence="3">Bacterial surface antigen (D15) domain-containing protein</fullName>
    </recommendedName>
</protein>
<accession>A0A9D7SVI6</accession>
<dbReference type="EMBL" id="JADKGY010000006">
    <property type="protein sequence ID" value="MBK9982748.1"/>
    <property type="molecule type" value="Genomic_DNA"/>
</dbReference>
<dbReference type="Proteomes" id="UP000808337">
    <property type="component" value="Unassembled WGS sequence"/>
</dbReference>
<gene>
    <name evidence="1" type="ORF">IPP15_10045</name>
</gene>
<comment type="caution">
    <text evidence="1">The sequence shown here is derived from an EMBL/GenBank/DDBJ whole genome shotgun (WGS) entry which is preliminary data.</text>
</comment>
<reference evidence="1 2" key="1">
    <citation type="submission" date="2020-10" db="EMBL/GenBank/DDBJ databases">
        <title>Connecting structure to function with the recovery of over 1000 high-quality activated sludge metagenome-assembled genomes encoding full-length rRNA genes using long-read sequencing.</title>
        <authorList>
            <person name="Singleton C.M."/>
            <person name="Petriglieri F."/>
            <person name="Kristensen J.M."/>
            <person name="Kirkegaard R.H."/>
            <person name="Michaelsen T.Y."/>
            <person name="Andersen M.H."/>
            <person name="Karst S.M."/>
            <person name="Dueholm M.S."/>
            <person name="Nielsen P.H."/>
            <person name="Albertsen M."/>
        </authorList>
    </citation>
    <scope>NUCLEOTIDE SEQUENCE [LARGE SCALE GENOMIC DNA]</scope>
    <source>
        <strain evidence="1">Ribe_18-Q3-R11-54_MAXAC.273</strain>
    </source>
</reference>
<proteinExistence type="predicted"/>
<evidence type="ECO:0000313" key="1">
    <source>
        <dbReference type="EMBL" id="MBK9982748.1"/>
    </source>
</evidence>
<dbReference type="InterPro" id="IPR011042">
    <property type="entry name" value="6-blade_b-propeller_TolB-like"/>
</dbReference>